<proteinExistence type="inferred from homology"/>
<comment type="caution">
    <text evidence="8">The sequence shown here is derived from an EMBL/GenBank/DDBJ whole genome shotgun (WGS) entry which is preliminary data.</text>
</comment>
<feature type="binding site" evidence="5">
    <location>
        <position position="139"/>
    </location>
    <ligand>
        <name>substrate</name>
    </ligand>
</feature>
<evidence type="ECO:0000259" key="7">
    <source>
        <dbReference type="Pfam" id="PF03328"/>
    </source>
</evidence>
<protein>
    <submittedName>
        <fullName evidence="8">Citrate lyase</fullName>
    </submittedName>
</protein>
<evidence type="ECO:0000256" key="5">
    <source>
        <dbReference type="PIRSR" id="PIRSR015582-1"/>
    </source>
</evidence>
<dbReference type="PATRIC" id="fig|1581420.6.peg.2647"/>
<evidence type="ECO:0000256" key="2">
    <source>
        <dbReference type="ARBA" id="ARBA00005568"/>
    </source>
</evidence>
<evidence type="ECO:0000313" key="8">
    <source>
        <dbReference type="EMBL" id="KLE32355.1"/>
    </source>
</evidence>
<dbReference type="PANTHER" id="PTHR32308">
    <property type="entry name" value="LYASE BETA SUBUNIT, PUTATIVE (AFU_ORTHOLOGUE AFUA_4G13030)-RELATED"/>
    <property type="match status" value="1"/>
</dbReference>
<feature type="domain" description="HpcH/HpaI aldolase/citrate lyase" evidence="7">
    <location>
        <begin position="9"/>
        <end position="242"/>
    </location>
</feature>
<dbReference type="GO" id="GO:0006107">
    <property type="term" value="P:oxaloacetate metabolic process"/>
    <property type="evidence" value="ECO:0007669"/>
    <property type="project" value="TreeGrafter"/>
</dbReference>
<organism evidence="8 9">
    <name type="scientific">Aurantiacibacter luteus</name>
    <dbReference type="NCBI Taxonomy" id="1581420"/>
    <lineage>
        <taxon>Bacteria</taxon>
        <taxon>Pseudomonadati</taxon>
        <taxon>Pseudomonadota</taxon>
        <taxon>Alphaproteobacteria</taxon>
        <taxon>Sphingomonadales</taxon>
        <taxon>Erythrobacteraceae</taxon>
        <taxon>Aurantiacibacter</taxon>
    </lineage>
</organism>
<dbReference type="InterPro" id="IPR005000">
    <property type="entry name" value="Aldolase/citrate-lyase_domain"/>
</dbReference>
<keyword evidence="9" id="KW-1185">Reference proteome</keyword>
<dbReference type="GO" id="GO:0000287">
    <property type="term" value="F:magnesium ion binding"/>
    <property type="evidence" value="ECO:0007669"/>
    <property type="project" value="TreeGrafter"/>
</dbReference>
<dbReference type="Proteomes" id="UP000053464">
    <property type="component" value="Unassembled WGS sequence"/>
</dbReference>
<dbReference type="SUPFAM" id="SSF51621">
    <property type="entry name" value="Phosphoenolpyruvate/pyruvate domain"/>
    <property type="match status" value="1"/>
</dbReference>
<dbReference type="Gene3D" id="3.20.20.60">
    <property type="entry name" value="Phosphoenolpyruvate-binding domains"/>
    <property type="match status" value="1"/>
</dbReference>
<sequence>MGENALPIRSWMFVPGDSERKLAKAPGLGADVVIIDLEDAVAPGAKAEARGTTRRWLEDVRAAEAVEGAPQYWVRINPLDTPLWHQDVEAVIAGKPAGLMVPKAGGPEQLRRLVEMLYEIEPRNGIAPGSTRLLPLVSETPRAAISIPAYGMGEVEMPRLAGLTWGAEDLSAAIGAGRKRDAHGRWTDAFRMVRATVLLTAHAAGVAAIDTLHADFRDVAGLRRVARDAYQDGFAGMLAIHPSQVEHINAAFTPSETELAEARAIVDLFAANPGAGALQLDGRMVDQPHLVQAQKLLAQAS</sequence>
<dbReference type="Pfam" id="PF03328">
    <property type="entry name" value="HpcH_HpaI"/>
    <property type="match status" value="1"/>
</dbReference>
<evidence type="ECO:0000256" key="3">
    <source>
        <dbReference type="ARBA" id="ARBA00022723"/>
    </source>
</evidence>
<dbReference type="InterPro" id="IPR011206">
    <property type="entry name" value="Citrate_lyase_beta/mcl1/mcl2"/>
</dbReference>
<evidence type="ECO:0000313" key="9">
    <source>
        <dbReference type="Proteomes" id="UP000053464"/>
    </source>
</evidence>
<feature type="binding site" evidence="6">
    <location>
        <position position="139"/>
    </location>
    <ligand>
        <name>Mg(2+)</name>
        <dbReference type="ChEBI" id="CHEBI:18420"/>
    </ligand>
</feature>
<dbReference type="OrthoDB" id="9800547at2"/>
<feature type="binding site" evidence="6">
    <location>
        <position position="169"/>
    </location>
    <ligand>
        <name>Mg(2+)</name>
        <dbReference type="ChEBI" id="CHEBI:18420"/>
    </ligand>
</feature>
<dbReference type="STRING" id="1581420.AAW00_12960"/>
<evidence type="ECO:0000256" key="1">
    <source>
        <dbReference type="ARBA" id="ARBA00001946"/>
    </source>
</evidence>
<dbReference type="RefSeq" id="WP_047004869.1">
    <property type="nucleotide sequence ID" value="NZ_LBHB01000004.1"/>
</dbReference>
<dbReference type="EMBL" id="LBHB01000004">
    <property type="protein sequence ID" value="KLE32355.1"/>
    <property type="molecule type" value="Genomic_DNA"/>
</dbReference>
<reference evidence="8 9" key="1">
    <citation type="submission" date="2015-04" db="EMBL/GenBank/DDBJ databases">
        <title>The draft genome sequence of Erythrobacter luteus KA37.</title>
        <authorList>
            <person name="Zhuang L."/>
            <person name="Liu Y."/>
            <person name="Shao Z."/>
        </authorList>
    </citation>
    <scope>NUCLEOTIDE SEQUENCE [LARGE SCALE GENOMIC DNA]</scope>
    <source>
        <strain evidence="8 9">KA37</strain>
    </source>
</reference>
<dbReference type="AlphaFoldDB" id="A0A0G9MNR9"/>
<keyword evidence="4 6" id="KW-0460">Magnesium</keyword>
<comment type="similarity">
    <text evidence="2">Belongs to the HpcH/HpaI aldolase family.</text>
</comment>
<dbReference type="PIRSF" id="PIRSF015582">
    <property type="entry name" value="Cit_lyase_B"/>
    <property type="match status" value="1"/>
</dbReference>
<accession>A0A0G9MNR9</accession>
<dbReference type="InterPro" id="IPR040442">
    <property type="entry name" value="Pyrv_kinase-like_dom_sf"/>
</dbReference>
<evidence type="ECO:0000256" key="6">
    <source>
        <dbReference type="PIRSR" id="PIRSR015582-2"/>
    </source>
</evidence>
<dbReference type="InterPro" id="IPR015813">
    <property type="entry name" value="Pyrv/PenolPyrv_kinase-like_dom"/>
</dbReference>
<comment type="cofactor">
    <cofactor evidence="1">
        <name>Mg(2+)</name>
        <dbReference type="ChEBI" id="CHEBI:18420"/>
    </cofactor>
</comment>
<keyword evidence="3 6" id="KW-0479">Metal-binding</keyword>
<dbReference type="PANTHER" id="PTHR32308:SF0">
    <property type="entry name" value="HPCH_HPAI ALDOLASE_CITRATE LYASE DOMAIN-CONTAINING PROTEIN"/>
    <property type="match status" value="1"/>
</dbReference>
<keyword evidence="8" id="KW-0456">Lyase</keyword>
<dbReference type="GO" id="GO:0016829">
    <property type="term" value="F:lyase activity"/>
    <property type="evidence" value="ECO:0007669"/>
    <property type="project" value="UniProtKB-KW"/>
</dbReference>
<feature type="binding site" evidence="5">
    <location>
        <position position="75"/>
    </location>
    <ligand>
        <name>substrate</name>
    </ligand>
</feature>
<gene>
    <name evidence="8" type="ORF">AAW00_12960</name>
</gene>
<evidence type="ECO:0000256" key="4">
    <source>
        <dbReference type="ARBA" id="ARBA00022842"/>
    </source>
</evidence>
<name>A0A0G9MNR9_9SPHN</name>